<keyword evidence="3" id="KW-1185">Reference proteome</keyword>
<accession>A0AA86QE03</accession>
<protein>
    <submittedName>
        <fullName evidence="1">Uncharacterized protein</fullName>
    </submittedName>
</protein>
<comment type="caution">
    <text evidence="1">The sequence shown here is derived from an EMBL/GenBank/DDBJ whole genome shotgun (WGS) entry which is preliminary data.</text>
</comment>
<sequence>MQNAIKLQDQVLRQFKQVKHLVLIKQEKIIARTATLDQVTQPNYSNIPDSFDIKEIKQQILKHPIEINGETLLLKQQNENILTLDNQRSSTERLGVEMNFNNLNVIYVIQEDF</sequence>
<name>A0AA86QE03_9EUKA</name>
<proteinExistence type="predicted"/>
<dbReference type="AlphaFoldDB" id="A0AA86QE03"/>
<evidence type="ECO:0000313" key="3">
    <source>
        <dbReference type="Proteomes" id="UP001642409"/>
    </source>
</evidence>
<dbReference type="EMBL" id="CAXDID020000408">
    <property type="protein sequence ID" value="CAL6088432.1"/>
    <property type="molecule type" value="Genomic_DNA"/>
</dbReference>
<evidence type="ECO:0000313" key="1">
    <source>
        <dbReference type="EMBL" id="CAI9956303.1"/>
    </source>
</evidence>
<dbReference type="Proteomes" id="UP001642409">
    <property type="component" value="Unassembled WGS sequence"/>
</dbReference>
<gene>
    <name evidence="1" type="ORF">HINF_LOCUS43948</name>
    <name evidence="2" type="ORF">HINF_LOCUS64124</name>
</gene>
<evidence type="ECO:0000313" key="2">
    <source>
        <dbReference type="EMBL" id="CAL6088432.1"/>
    </source>
</evidence>
<organism evidence="1">
    <name type="scientific">Hexamita inflata</name>
    <dbReference type="NCBI Taxonomy" id="28002"/>
    <lineage>
        <taxon>Eukaryota</taxon>
        <taxon>Metamonada</taxon>
        <taxon>Diplomonadida</taxon>
        <taxon>Hexamitidae</taxon>
        <taxon>Hexamitinae</taxon>
        <taxon>Hexamita</taxon>
    </lineage>
</organism>
<reference evidence="2 3" key="2">
    <citation type="submission" date="2024-07" db="EMBL/GenBank/DDBJ databases">
        <authorList>
            <person name="Akdeniz Z."/>
        </authorList>
    </citation>
    <scope>NUCLEOTIDE SEQUENCE [LARGE SCALE GENOMIC DNA]</scope>
</reference>
<dbReference type="EMBL" id="CATOUU010000872">
    <property type="protein sequence ID" value="CAI9956303.1"/>
    <property type="molecule type" value="Genomic_DNA"/>
</dbReference>
<reference evidence="1" key="1">
    <citation type="submission" date="2023-06" db="EMBL/GenBank/DDBJ databases">
        <authorList>
            <person name="Kurt Z."/>
        </authorList>
    </citation>
    <scope>NUCLEOTIDE SEQUENCE</scope>
</reference>